<dbReference type="Proteomes" id="UP001497644">
    <property type="component" value="Chromosome 15"/>
</dbReference>
<evidence type="ECO:0000259" key="9">
    <source>
        <dbReference type="Pfam" id="PF13359"/>
    </source>
</evidence>
<dbReference type="EMBL" id="OZ034838">
    <property type="protein sequence ID" value="CAL1678839.1"/>
    <property type="molecule type" value="Genomic_DNA"/>
</dbReference>
<dbReference type="GO" id="GO:0046872">
    <property type="term" value="F:metal ion binding"/>
    <property type="evidence" value="ECO:0007669"/>
    <property type="project" value="UniProtKB-KW"/>
</dbReference>
<proteinExistence type="inferred from homology"/>
<keyword evidence="5" id="KW-0479">Metal-binding</keyword>
<keyword evidence="11" id="KW-1185">Reference proteome</keyword>
<dbReference type="AlphaFoldDB" id="A0AAV2NHE9"/>
<keyword evidence="4" id="KW-0540">Nuclease</keyword>
<evidence type="ECO:0000313" key="11">
    <source>
        <dbReference type="Proteomes" id="UP001497644"/>
    </source>
</evidence>
<dbReference type="PANTHER" id="PTHR22930:SF292">
    <property type="entry name" value="DDE TNP4 DOMAIN-CONTAINING PROTEIN"/>
    <property type="match status" value="1"/>
</dbReference>
<evidence type="ECO:0000256" key="4">
    <source>
        <dbReference type="ARBA" id="ARBA00022722"/>
    </source>
</evidence>
<comment type="similarity">
    <text evidence="3">Belongs to the HARBI1 family.</text>
</comment>
<protein>
    <recommendedName>
        <fullName evidence="9">DDE Tnp4 domain-containing protein</fullName>
    </recommendedName>
</protein>
<accession>A0AAV2NHE9</accession>
<name>A0AAV2NHE9_9HYME</name>
<evidence type="ECO:0000313" key="10">
    <source>
        <dbReference type="EMBL" id="CAL1678839.1"/>
    </source>
</evidence>
<keyword evidence="7" id="KW-0539">Nucleus</keyword>
<evidence type="ECO:0000256" key="5">
    <source>
        <dbReference type="ARBA" id="ARBA00022723"/>
    </source>
</evidence>
<keyword evidence="8" id="KW-0175">Coiled coil</keyword>
<comment type="subcellular location">
    <subcellularLocation>
        <location evidence="2">Nucleus</location>
    </subcellularLocation>
</comment>
<evidence type="ECO:0000256" key="8">
    <source>
        <dbReference type="SAM" id="Coils"/>
    </source>
</evidence>
<reference evidence="10" key="1">
    <citation type="submission" date="2024-04" db="EMBL/GenBank/DDBJ databases">
        <authorList>
            <consortium name="Molecular Ecology Group"/>
        </authorList>
    </citation>
    <scope>NUCLEOTIDE SEQUENCE</scope>
</reference>
<feature type="coiled-coil region" evidence="8">
    <location>
        <begin position="342"/>
        <end position="369"/>
    </location>
</feature>
<sequence length="380" mass="44084">MDLLYLALFNAIDDAEIRGVEIRRNIIHFIADELNEPLQNDLLQNERRIRSKNENYYEIIVPRYTDHLFKEHFRMSRITFENLVNIIGHAMPFNHNNPVDLRKKVMFTIWILAKPESYLAAGDRFNLAKSTAHGIVKEITNVLANILPNYVNWPDARMCEIASTIFKRRSHGIPGVVGAIDGCHIPCQAPIDNANDFYNRKGFHSIILQGICDHKARFIDIFVGLPGRMHDARVFRQSEIFQRLTHHLLPPNYHIIGDAAYPLKVNLLTPYRDTGHLTRAQIIYNTRLSSIRSIIERAFGLLKCKFRRLNYLDIADFDFGNKMIGAACVLHNFLIEHNEINFEINEEVLEEEQEEVAMEREEVANNEAIDKRNRISELLI</sequence>
<evidence type="ECO:0000256" key="7">
    <source>
        <dbReference type="ARBA" id="ARBA00023242"/>
    </source>
</evidence>
<keyword evidence="6" id="KW-0378">Hydrolase</keyword>
<evidence type="ECO:0000256" key="1">
    <source>
        <dbReference type="ARBA" id="ARBA00001968"/>
    </source>
</evidence>
<evidence type="ECO:0000256" key="3">
    <source>
        <dbReference type="ARBA" id="ARBA00006958"/>
    </source>
</evidence>
<organism evidence="10 11">
    <name type="scientific">Lasius platythorax</name>
    <dbReference type="NCBI Taxonomy" id="488582"/>
    <lineage>
        <taxon>Eukaryota</taxon>
        <taxon>Metazoa</taxon>
        <taxon>Ecdysozoa</taxon>
        <taxon>Arthropoda</taxon>
        <taxon>Hexapoda</taxon>
        <taxon>Insecta</taxon>
        <taxon>Pterygota</taxon>
        <taxon>Neoptera</taxon>
        <taxon>Endopterygota</taxon>
        <taxon>Hymenoptera</taxon>
        <taxon>Apocrita</taxon>
        <taxon>Aculeata</taxon>
        <taxon>Formicoidea</taxon>
        <taxon>Formicidae</taxon>
        <taxon>Formicinae</taxon>
        <taxon>Lasius</taxon>
        <taxon>Lasius</taxon>
    </lineage>
</organism>
<dbReference type="GO" id="GO:0016787">
    <property type="term" value="F:hydrolase activity"/>
    <property type="evidence" value="ECO:0007669"/>
    <property type="project" value="UniProtKB-KW"/>
</dbReference>
<dbReference type="InterPro" id="IPR027806">
    <property type="entry name" value="HARBI1_dom"/>
</dbReference>
<dbReference type="GO" id="GO:0005634">
    <property type="term" value="C:nucleus"/>
    <property type="evidence" value="ECO:0007669"/>
    <property type="project" value="UniProtKB-SubCell"/>
</dbReference>
<gene>
    <name evidence="10" type="ORF">LPLAT_LOCUS4623</name>
</gene>
<dbReference type="Pfam" id="PF13359">
    <property type="entry name" value="DDE_Tnp_4"/>
    <property type="match status" value="1"/>
</dbReference>
<comment type="cofactor">
    <cofactor evidence="1">
        <name>a divalent metal cation</name>
        <dbReference type="ChEBI" id="CHEBI:60240"/>
    </cofactor>
</comment>
<evidence type="ECO:0000256" key="2">
    <source>
        <dbReference type="ARBA" id="ARBA00004123"/>
    </source>
</evidence>
<feature type="domain" description="DDE Tnp4" evidence="9">
    <location>
        <begin position="180"/>
        <end position="332"/>
    </location>
</feature>
<evidence type="ECO:0000256" key="6">
    <source>
        <dbReference type="ARBA" id="ARBA00022801"/>
    </source>
</evidence>
<dbReference type="PANTHER" id="PTHR22930">
    <property type="match status" value="1"/>
</dbReference>
<dbReference type="InterPro" id="IPR045249">
    <property type="entry name" value="HARBI1-like"/>
</dbReference>
<dbReference type="GO" id="GO:0004518">
    <property type="term" value="F:nuclease activity"/>
    <property type="evidence" value="ECO:0007669"/>
    <property type="project" value="UniProtKB-KW"/>
</dbReference>